<accession>A0A8S5MD50</accession>
<sequence length="64" mass="6939">MSKLITLNVVVLVGRDTEVMVTGDMGSSKAFAKVYNSYSDTNDDIEQAIAAASREVINELMPDN</sequence>
<reference evidence="1" key="1">
    <citation type="journal article" date="2021" name="Proc. Natl. Acad. Sci. U.S.A.">
        <title>A Catalog of Tens of Thousands of Viruses from Human Metagenomes Reveals Hidden Associations with Chronic Diseases.</title>
        <authorList>
            <person name="Tisza M.J."/>
            <person name="Buck C.B."/>
        </authorList>
    </citation>
    <scope>NUCLEOTIDE SEQUENCE</scope>
    <source>
        <strain evidence="1">CtTqA28</strain>
    </source>
</reference>
<evidence type="ECO:0000313" key="1">
    <source>
        <dbReference type="EMBL" id="DAD80257.1"/>
    </source>
</evidence>
<proteinExistence type="predicted"/>
<protein>
    <submittedName>
        <fullName evidence="1">Uncharacterized protein</fullName>
    </submittedName>
</protein>
<name>A0A8S5MD50_9CAUD</name>
<dbReference type="EMBL" id="BK014882">
    <property type="protein sequence ID" value="DAD80257.1"/>
    <property type="molecule type" value="Genomic_DNA"/>
</dbReference>
<organism evidence="1">
    <name type="scientific">Caudovirales sp. ctTqA28</name>
    <dbReference type="NCBI Taxonomy" id="2826775"/>
    <lineage>
        <taxon>Viruses</taxon>
        <taxon>Duplodnaviria</taxon>
        <taxon>Heunggongvirae</taxon>
        <taxon>Uroviricota</taxon>
        <taxon>Caudoviricetes</taxon>
    </lineage>
</organism>